<dbReference type="GO" id="GO:0005576">
    <property type="term" value="C:extracellular region"/>
    <property type="evidence" value="ECO:0007669"/>
    <property type="project" value="TreeGrafter"/>
</dbReference>
<evidence type="ECO:0000313" key="4">
    <source>
        <dbReference type="EMBL" id="TXL57386.1"/>
    </source>
</evidence>
<gene>
    <name evidence="4" type="ORF">FHP06_13435</name>
</gene>
<sequence>MDRRLRALLPPARQGRLRPRPEELPVRPGLVRGLLPLTVLVGAALVVGALVFGSRSPDGTDLTVQLTDTTGLYVGNDVQVVGVPVGTVKAIEPHGTRVDVKVRIDADVPVAADTGAVVMQSSLVTDRFIELTEPWTEGAQLHDGAVIPLARTRSPANVDDVLAAVHDLVVALKDTTGAGKDVGDLVAVSAKALDGTGRQIADALDATSDALGTVDGREQDLADVVRDLDSLTTMLAKRDSTVRSLSDSVAASSTLLAEQRKDLTATLESLRRLSATTSAFIRENRSRVSADLDQAAAVLAQATRRKGSIAEVFDVLPTVAENITRAYDPKTRSTRVRVDVRNTGPVSRVGRSELCRVLRVIPDCDAVTNKNGTGALDPLFQWMTDLFPEDL</sequence>
<dbReference type="OrthoDB" id="4516955at2"/>
<dbReference type="InterPro" id="IPR052336">
    <property type="entry name" value="MlaD_Phospholipid_Transporter"/>
</dbReference>
<dbReference type="EMBL" id="VDUX01000007">
    <property type="protein sequence ID" value="TXL57386.1"/>
    <property type="molecule type" value="Genomic_DNA"/>
</dbReference>
<feature type="transmembrane region" description="Helical" evidence="1">
    <location>
        <begin position="34"/>
        <end position="53"/>
    </location>
</feature>
<dbReference type="Pfam" id="PF11887">
    <property type="entry name" value="Mce4_CUP1"/>
    <property type="match status" value="1"/>
</dbReference>
<dbReference type="AlphaFoldDB" id="A0A5C8NGW8"/>
<comment type="caution">
    <text evidence="4">The sequence shown here is derived from an EMBL/GenBank/DDBJ whole genome shotgun (WGS) entry which is preliminary data.</text>
</comment>
<dbReference type="InterPro" id="IPR024516">
    <property type="entry name" value="Mce_C"/>
</dbReference>
<evidence type="ECO:0000259" key="2">
    <source>
        <dbReference type="Pfam" id="PF02470"/>
    </source>
</evidence>
<evidence type="ECO:0000313" key="5">
    <source>
        <dbReference type="Proteomes" id="UP000321571"/>
    </source>
</evidence>
<reference evidence="4 5" key="1">
    <citation type="submission" date="2019-06" db="EMBL/GenBank/DDBJ databases">
        <title>Aeromicrobium sp. nov., isolated from a maize field.</title>
        <authorList>
            <person name="Lin S.-Y."/>
            <person name="Tsai C.-F."/>
            <person name="Young C.-C."/>
        </authorList>
    </citation>
    <scope>NUCLEOTIDE SEQUENCE [LARGE SCALE GENOMIC DNA]</scope>
    <source>
        <strain evidence="4 5">CC-CFT486</strain>
    </source>
</reference>
<dbReference type="Pfam" id="PF02470">
    <property type="entry name" value="MlaD"/>
    <property type="match status" value="1"/>
</dbReference>
<accession>A0A5C8NGW8</accession>
<keyword evidence="1" id="KW-1133">Transmembrane helix</keyword>
<keyword evidence="5" id="KW-1185">Reference proteome</keyword>
<dbReference type="PANTHER" id="PTHR33371">
    <property type="entry name" value="INTERMEMBRANE PHOSPHOLIPID TRANSPORT SYSTEM BINDING PROTEIN MLAD-RELATED"/>
    <property type="match status" value="1"/>
</dbReference>
<organism evidence="4 5">
    <name type="scientific">Aeromicrobium terrae</name>
    <dbReference type="NCBI Taxonomy" id="2498846"/>
    <lineage>
        <taxon>Bacteria</taxon>
        <taxon>Bacillati</taxon>
        <taxon>Actinomycetota</taxon>
        <taxon>Actinomycetes</taxon>
        <taxon>Propionibacteriales</taxon>
        <taxon>Nocardioidaceae</taxon>
        <taxon>Aeromicrobium</taxon>
    </lineage>
</organism>
<dbReference type="InterPro" id="IPR005693">
    <property type="entry name" value="Mce"/>
</dbReference>
<protein>
    <submittedName>
        <fullName evidence="4">MCE family protein</fullName>
    </submittedName>
</protein>
<proteinExistence type="predicted"/>
<dbReference type="NCBIfam" id="TIGR00996">
    <property type="entry name" value="Mtu_fam_mce"/>
    <property type="match status" value="1"/>
</dbReference>
<keyword evidence="1" id="KW-0812">Transmembrane</keyword>
<dbReference type="Proteomes" id="UP000321571">
    <property type="component" value="Unassembled WGS sequence"/>
</dbReference>
<evidence type="ECO:0000259" key="3">
    <source>
        <dbReference type="Pfam" id="PF11887"/>
    </source>
</evidence>
<evidence type="ECO:0000256" key="1">
    <source>
        <dbReference type="SAM" id="Phobius"/>
    </source>
</evidence>
<dbReference type="PANTHER" id="PTHR33371:SF4">
    <property type="entry name" value="INTERMEMBRANE PHOSPHOLIPID TRANSPORT SYSTEM BINDING PROTEIN MLAD"/>
    <property type="match status" value="1"/>
</dbReference>
<name>A0A5C8NGW8_9ACTN</name>
<feature type="domain" description="Mce/MlaD" evidence="2">
    <location>
        <begin position="59"/>
        <end position="133"/>
    </location>
</feature>
<dbReference type="InterPro" id="IPR003399">
    <property type="entry name" value="Mce/MlaD"/>
</dbReference>
<feature type="domain" description="Mammalian cell entry C-terminal" evidence="3">
    <location>
        <begin position="138"/>
        <end position="329"/>
    </location>
</feature>
<keyword evidence="1" id="KW-0472">Membrane</keyword>